<keyword evidence="2" id="KW-1185">Reference proteome</keyword>
<sequence>MAPRHFFSYSVSSPPQSTPAHPTMSTRRASAQPVNARLTSPTPKSTTSHTPQAVVGYASPPSHLRIVSPQGPSDPSLTATPTPTPDVPTIVVHPPPDESLLSLPLAVGTDTEHASPTESGGPQGHGASAHGGVRSSSSVQGAQLPHRSHQDRSLLTPRCSRPVRSDDRLRSLITGGTPCRFQLSPLRFRNREFMVVFGKAMSWSNPAVSYEVSEVDKDGAVHKPAAVVAVYPEARLWVQGQMLRQREEMLQPGILSLNDQPKFVAPSKKFAPPELGCVTFLPETGPAEEYAALLYIMKEEKDRVWDKMKKEREEEKEHSSPSR</sequence>
<protein>
    <submittedName>
        <fullName evidence="1">Uncharacterized protein</fullName>
    </submittedName>
</protein>
<dbReference type="Proteomes" id="UP000814033">
    <property type="component" value="Unassembled WGS sequence"/>
</dbReference>
<reference evidence="1" key="1">
    <citation type="submission" date="2021-02" db="EMBL/GenBank/DDBJ databases">
        <authorList>
            <consortium name="DOE Joint Genome Institute"/>
            <person name="Ahrendt S."/>
            <person name="Looney B.P."/>
            <person name="Miyauchi S."/>
            <person name="Morin E."/>
            <person name="Drula E."/>
            <person name="Courty P.E."/>
            <person name="Chicoki N."/>
            <person name="Fauchery L."/>
            <person name="Kohler A."/>
            <person name="Kuo A."/>
            <person name="Labutti K."/>
            <person name="Pangilinan J."/>
            <person name="Lipzen A."/>
            <person name="Riley R."/>
            <person name="Andreopoulos W."/>
            <person name="He G."/>
            <person name="Johnson J."/>
            <person name="Barry K.W."/>
            <person name="Grigoriev I.V."/>
            <person name="Nagy L."/>
            <person name="Hibbett D."/>
            <person name="Henrissat B."/>
            <person name="Matheny P.B."/>
            <person name="Labbe J."/>
            <person name="Martin F."/>
        </authorList>
    </citation>
    <scope>NUCLEOTIDE SEQUENCE</scope>
    <source>
        <strain evidence="1">FP105234-sp</strain>
    </source>
</reference>
<reference evidence="1" key="2">
    <citation type="journal article" date="2022" name="New Phytol.">
        <title>Evolutionary transition to the ectomycorrhizal habit in the genomes of a hyperdiverse lineage of mushroom-forming fungi.</title>
        <authorList>
            <person name="Looney B."/>
            <person name="Miyauchi S."/>
            <person name="Morin E."/>
            <person name="Drula E."/>
            <person name="Courty P.E."/>
            <person name="Kohler A."/>
            <person name="Kuo A."/>
            <person name="LaButti K."/>
            <person name="Pangilinan J."/>
            <person name="Lipzen A."/>
            <person name="Riley R."/>
            <person name="Andreopoulos W."/>
            <person name="He G."/>
            <person name="Johnson J."/>
            <person name="Nolan M."/>
            <person name="Tritt A."/>
            <person name="Barry K.W."/>
            <person name="Grigoriev I.V."/>
            <person name="Nagy L.G."/>
            <person name="Hibbett D."/>
            <person name="Henrissat B."/>
            <person name="Matheny P.B."/>
            <person name="Labbe J."/>
            <person name="Martin F.M."/>
        </authorList>
    </citation>
    <scope>NUCLEOTIDE SEQUENCE</scope>
    <source>
        <strain evidence="1">FP105234-sp</strain>
    </source>
</reference>
<dbReference type="EMBL" id="MU275848">
    <property type="protein sequence ID" value="KAI0051946.1"/>
    <property type="molecule type" value="Genomic_DNA"/>
</dbReference>
<comment type="caution">
    <text evidence="1">The sequence shown here is derived from an EMBL/GenBank/DDBJ whole genome shotgun (WGS) entry which is preliminary data.</text>
</comment>
<gene>
    <name evidence="1" type="ORF">FA95DRAFT_1675489</name>
</gene>
<accession>A0ACB8S7M3</accession>
<proteinExistence type="predicted"/>
<evidence type="ECO:0000313" key="1">
    <source>
        <dbReference type="EMBL" id="KAI0051946.1"/>
    </source>
</evidence>
<name>A0ACB8S7M3_9AGAM</name>
<evidence type="ECO:0000313" key="2">
    <source>
        <dbReference type="Proteomes" id="UP000814033"/>
    </source>
</evidence>
<organism evidence="1 2">
    <name type="scientific">Auriscalpium vulgare</name>
    <dbReference type="NCBI Taxonomy" id="40419"/>
    <lineage>
        <taxon>Eukaryota</taxon>
        <taxon>Fungi</taxon>
        <taxon>Dikarya</taxon>
        <taxon>Basidiomycota</taxon>
        <taxon>Agaricomycotina</taxon>
        <taxon>Agaricomycetes</taxon>
        <taxon>Russulales</taxon>
        <taxon>Auriscalpiaceae</taxon>
        <taxon>Auriscalpium</taxon>
    </lineage>
</organism>